<keyword evidence="1" id="KW-0472">Membrane</keyword>
<keyword evidence="1" id="KW-1133">Transmembrane helix</keyword>
<dbReference type="AlphaFoldDB" id="A0A6I3KSM9"/>
<evidence type="ECO:0000313" key="3">
    <source>
        <dbReference type="Proteomes" id="UP000432464"/>
    </source>
</evidence>
<protein>
    <submittedName>
        <fullName evidence="2">Uncharacterized protein</fullName>
    </submittedName>
</protein>
<evidence type="ECO:0000313" key="2">
    <source>
        <dbReference type="EMBL" id="MTE11550.1"/>
    </source>
</evidence>
<dbReference type="EMBL" id="WMBB01000001">
    <property type="protein sequence ID" value="MTE11550.1"/>
    <property type="molecule type" value="Genomic_DNA"/>
</dbReference>
<gene>
    <name evidence="2" type="ORF">GLP40_01935</name>
</gene>
<comment type="caution">
    <text evidence="2">The sequence shown here is derived from an EMBL/GenBank/DDBJ whole genome shotgun (WGS) entry which is preliminary data.</text>
</comment>
<sequence>MLIAAAVLTLATFWLPVMTIRYHSHSWDVYLWKSKVVSGFAEFSGYFPYFSAVPYVLTVIVAGVAGTLLAVRKGARPGVLFWAAAFASGLALEIASANVTVYAEGFHDDASSGAGFWVITLVAVVALAALVMGLREAVLSKRSAAPQVGGATSGGAADRVAGVFLIVAAAVDLGRSFLPLLSEHWASVTIWHTGADRPLPWAAVQYAFGLIAVIVVAVALLAGAGKRNPAVRAAVGAAAALIFANAINALSVIFAVMGPNFWEYVGVGLSLAVLTLMLSVAATIAGLVAQLARPRLAAPARVGYAPGFMPPPGPNPFAVAAPTMAAVPNPFAPVAAAPNSFAPAAPTPNPFAAPAPDSGVETTVKLAPPPRMAKVYDGKDAEGRPVVDRPAVEGNTRTAVLAYLESAPIVLAARSFEQDEFAPTDRDVPLNFRTDGTWVWAGAVAHYLHKHGLPPEAELVRHIASRGFRVGEVDEAAKDAAVRVITGS</sequence>
<feature type="transmembrane region" description="Helical" evidence="1">
    <location>
        <begin position="201"/>
        <end position="222"/>
    </location>
</feature>
<proteinExistence type="predicted"/>
<feature type="transmembrane region" description="Helical" evidence="1">
    <location>
        <begin position="52"/>
        <end position="71"/>
    </location>
</feature>
<evidence type="ECO:0000256" key="1">
    <source>
        <dbReference type="SAM" id="Phobius"/>
    </source>
</evidence>
<organism evidence="2 3">
    <name type="scientific">Nocardia aurantiaca</name>
    <dbReference type="NCBI Taxonomy" id="2675850"/>
    <lineage>
        <taxon>Bacteria</taxon>
        <taxon>Bacillati</taxon>
        <taxon>Actinomycetota</taxon>
        <taxon>Actinomycetes</taxon>
        <taxon>Mycobacteriales</taxon>
        <taxon>Nocardiaceae</taxon>
        <taxon>Nocardia</taxon>
    </lineage>
</organism>
<feature type="transmembrane region" description="Helical" evidence="1">
    <location>
        <begin position="78"/>
        <end position="102"/>
    </location>
</feature>
<feature type="transmembrane region" description="Helical" evidence="1">
    <location>
        <begin position="160"/>
        <end position="181"/>
    </location>
</feature>
<feature type="transmembrane region" description="Helical" evidence="1">
    <location>
        <begin position="264"/>
        <end position="289"/>
    </location>
</feature>
<feature type="transmembrane region" description="Helical" evidence="1">
    <location>
        <begin position="114"/>
        <end position="134"/>
    </location>
</feature>
<keyword evidence="1" id="KW-0812">Transmembrane</keyword>
<dbReference type="RefSeq" id="WP_154786048.1">
    <property type="nucleotide sequence ID" value="NZ_WMBB01000001.1"/>
</dbReference>
<accession>A0A6I3KSM9</accession>
<feature type="transmembrane region" description="Helical" evidence="1">
    <location>
        <begin position="234"/>
        <end position="258"/>
    </location>
</feature>
<keyword evidence="3" id="KW-1185">Reference proteome</keyword>
<reference evidence="2 3" key="1">
    <citation type="submission" date="2019-11" db="EMBL/GenBank/DDBJ databases">
        <title>Nocardia sp. nov. CT2-14 isolated from soil.</title>
        <authorList>
            <person name="Kanchanasin P."/>
            <person name="Tanasupawat S."/>
            <person name="Yuki M."/>
            <person name="Kudo T."/>
        </authorList>
    </citation>
    <scope>NUCLEOTIDE SEQUENCE [LARGE SCALE GENOMIC DNA]</scope>
    <source>
        <strain evidence="2 3">CT2-14</strain>
    </source>
</reference>
<dbReference type="Proteomes" id="UP000432464">
    <property type="component" value="Unassembled WGS sequence"/>
</dbReference>
<name>A0A6I3KSM9_9NOCA</name>